<dbReference type="STRING" id="1037660.A0A066WFM5"/>
<dbReference type="InParanoid" id="A0A066WFM5"/>
<dbReference type="OMA" id="EDGATIW"/>
<dbReference type="EMBL" id="JMSN01000006">
    <property type="protein sequence ID" value="KDN52777.1"/>
    <property type="molecule type" value="Genomic_DNA"/>
</dbReference>
<reference evidence="2 3" key="1">
    <citation type="submission" date="2014-05" db="EMBL/GenBank/DDBJ databases">
        <title>Draft genome sequence of a rare smut relative, Tilletiaria anomala UBC 951.</title>
        <authorList>
            <consortium name="DOE Joint Genome Institute"/>
            <person name="Toome M."/>
            <person name="Kuo A."/>
            <person name="Henrissat B."/>
            <person name="Lipzen A."/>
            <person name="Tritt A."/>
            <person name="Yoshinaga Y."/>
            <person name="Zane M."/>
            <person name="Barry K."/>
            <person name="Grigoriev I.V."/>
            <person name="Spatafora J.W."/>
            <person name="Aimea M.C."/>
        </authorList>
    </citation>
    <scope>NUCLEOTIDE SEQUENCE [LARGE SCALE GENOMIC DNA]</scope>
    <source>
        <strain evidence="2 3">UBC 951</strain>
    </source>
</reference>
<evidence type="ECO:0000259" key="1">
    <source>
        <dbReference type="Pfam" id="PF00561"/>
    </source>
</evidence>
<dbReference type="InterPro" id="IPR000073">
    <property type="entry name" value="AB_hydrolase_1"/>
</dbReference>
<dbReference type="InterPro" id="IPR050471">
    <property type="entry name" value="AB_hydrolase"/>
</dbReference>
<dbReference type="Proteomes" id="UP000027361">
    <property type="component" value="Unassembled WGS sequence"/>
</dbReference>
<dbReference type="HOGENOM" id="CLU_020336_25_0_1"/>
<dbReference type="Gene3D" id="3.40.50.1820">
    <property type="entry name" value="alpha/beta hydrolase"/>
    <property type="match status" value="1"/>
</dbReference>
<dbReference type="RefSeq" id="XP_013245616.1">
    <property type="nucleotide sequence ID" value="XM_013390162.1"/>
</dbReference>
<dbReference type="OrthoDB" id="8119704at2759"/>
<keyword evidence="2" id="KW-0378">Hydrolase</keyword>
<keyword evidence="3" id="KW-1185">Reference proteome</keyword>
<dbReference type="SUPFAM" id="SSF53474">
    <property type="entry name" value="alpha/beta-Hydrolases"/>
    <property type="match status" value="1"/>
</dbReference>
<gene>
    <name evidence="2" type="ORF">K437DRAFT_272085</name>
</gene>
<name>A0A066WFM5_TILAU</name>
<dbReference type="InterPro" id="IPR029058">
    <property type="entry name" value="AB_hydrolase_fold"/>
</dbReference>
<comment type="caution">
    <text evidence="2">The sequence shown here is derived from an EMBL/GenBank/DDBJ whole genome shotgun (WGS) entry which is preliminary data.</text>
</comment>
<dbReference type="PANTHER" id="PTHR43433">
    <property type="entry name" value="HYDROLASE, ALPHA/BETA FOLD FAMILY PROTEIN"/>
    <property type="match status" value="1"/>
</dbReference>
<sequence length="310" mass="34793">MPTERSVRAEDGATIWYEVHAPANLNNACNVPLVLIMGMAGIGRDFYPLAQLLARTREVIIVDNRGIGNSKFPDDWDGNLTLQRMALDVLCVVRDLGKTAVDMLGWSMGGFIVQILLTSPEARTDSDGKREIRGVKIRKAILAATAAKRPHVNFDPKALAAAAWAIKDEDERIRKIKNEFFKLQYYPEWIEASETNRNIIQHRIDMDLKVDRPAEVIGLQIAACARLDMRPLLSSIPASLPILLIHGERDCVITYAETRDLEQGIQHAEWLDHPELGRLYGHWFFDFGKDGADGWAKAIVGWLDGEKAKL</sequence>
<organism evidence="2 3">
    <name type="scientific">Tilletiaria anomala (strain ATCC 24038 / CBS 436.72 / UBC 951)</name>
    <dbReference type="NCBI Taxonomy" id="1037660"/>
    <lineage>
        <taxon>Eukaryota</taxon>
        <taxon>Fungi</taxon>
        <taxon>Dikarya</taxon>
        <taxon>Basidiomycota</taxon>
        <taxon>Ustilaginomycotina</taxon>
        <taxon>Exobasidiomycetes</taxon>
        <taxon>Georgefischeriales</taxon>
        <taxon>Tilletiariaceae</taxon>
        <taxon>Tilletiaria</taxon>
    </lineage>
</organism>
<protein>
    <submittedName>
        <fullName evidence="2">Alpha/beta-hydrolase</fullName>
    </submittedName>
</protein>
<evidence type="ECO:0000313" key="2">
    <source>
        <dbReference type="EMBL" id="KDN52777.1"/>
    </source>
</evidence>
<dbReference type="GO" id="GO:0016787">
    <property type="term" value="F:hydrolase activity"/>
    <property type="evidence" value="ECO:0007669"/>
    <property type="project" value="UniProtKB-KW"/>
</dbReference>
<dbReference type="Pfam" id="PF00561">
    <property type="entry name" value="Abhydrolase_1"/>
    <property type="match status" value="1"/>
</dbReference>
<proteinExistence type="predicted"/>
<dbReference type="PANTHER" id="PTHR43433:SF5">
    <property type="entry name" value="AB HYDROLASE-1 DOMAIN-CONTAINING PROTEIN"/>
    <property type="match status" value="1"/>
</dbReference>
<dbReference type="GeneID" id="25266326"/>
<evidence type="ECO:0000313" key="3">
    <source>
        <dbReference type="Proteomes" id="UP000027361"/>
    </source>
</evidence>
<feature type="domain" description="AB hydrolase-1" evidence="1">
    <location>
        <begin position="32"/>
        <end position="117"/>
    </location>
</feature>
<accession>A0A066WFM5</accession>
<dbReference type="AlphaFoldDB" id="A0A066WFM5"/>